<protein>
    <recommendedName>
        <fullName evidence="2">UPF0225 protein AB0E61_27455</fullName>
    </recommendedName>
</protein>
<dbReference type="PANTHER" id="PTHR33747:SF1">
    <property type="entry name" value="ADENYLATE CYCLASE-ASSOCIATED CAP C-TERMINAL DOMAIN-CONTAINING PROTEIN"/>
    <property type="match status" value="1"/>
</dbReference>
<dbReference type="HAMAP" id="MF_00612">
    <property type="entry name" value="UPF0225"/>
    <property type="match status" value="1"/>
</dbReference>
<gene>
    <name evidence="5" type="ORF">AB0E61_27455</name>
</gene>
<dbReference type="Gene3D" id="3.10.450.50">
    <property type="match status" value="1"/>
</dbReference>
<sequence length="149" mass="16195">MSKKSKKPKGAPRRPAARPALTAADPCPCGRDAVYGDCCAPFHRGDAAAPTAERLMRSRYAAFATGDTAYLLRTWHPSTRPATLDLDAERRWTGLDILATTGGSAFHTEGTVEFCAHSTWRGTADSQHENSRFVREDGAWVYVDALDGP</sequence>
<dbReference type="InterPro" id="IPR048469">
    <property type="entry name" value="YchJ-like_M"/>
</dbReference>
<keyword evidence="6" id="KW-1185">Reference proteome</keyword>
<reference evidence="5 6" key="1">
    <citation type="submission" date="2024-06" db="EMBL/GenBank/DDBJ databases">
        <title>The Natural Products Discovery Center: Release of the First 8490 Sequenced Strains for Exploring Actinobacteria Biosynthetic Diversity.</title>
        <authorList>
            <person name="Kalkreuter E."/>
            <person name="Kautsar S.A."/>
            <person name="Yang D."/>
            <person name="Bader C.D."/>
            <person name="Teijaro C.N."/>
            <person name="Fluegel L."/>
            <person name="Davis C.M."/>
            <person name="Simpson J.R."/>
            <person name="Lauterbach L."/>
            <person name="Steele A.D."/>
            <person name="Gui C."/>
            <person name="Meng S."/>
            <person name="Li G."/>
            <person name="Viehrig K."/>
            <person name="Ye F."/>
            <person name="Su P."/>
            <person name="Kiefer A.F."/>
            <person name="Nichols A."/>
            <person name="Cepeda A.J."/>
            <person name="Yan W."/>
            <person name="Fan B."/>
            <person name="Jiang Y."/>
            <person name="Adhikari A."/>
            <person name="Zheng C.-J."/>
            <person name="Schuster L."/>
            <person name="Cowan T.M."/>
            <person name="Smanski M.J."/>
            <person name="Chevrette M.G."/>
            <person name="De Carvalho L.P.S."/>
            <person name="Shen B."/>
        </authorList>
    </citation>
    <scope>NUCLEOTIDE SEQUENCE [LARGE SCALE GENOMIC DNA]</scope>
    <source>
        <strain evidence="5 6">NPDC033039</strain>
    </source>
</reference>
<evidence type="ECO:0000256" key="1">
    <source>
        <dbReference type="ARBA" id="ARBA00010839"/>
    </source>
</evidence>
<comment type="caution">
    <text evidence="5">The sequence shown here is derived from an EMBL/GenBank/DDBJ whole genome shotgun (WGS) entry which is preliminary data.</text>
</comment>
<feature type="domain" description="YchJ-like middle NTF2-like" evidence="4">
    <location>
        <begin position="51"/>
        <end position="145"/>
    </location>
</feature>
<evidence type="ECO:0000256" key="3">
    <source>
        <dbReference type="SAM" id="MobiDB-lite"/>
    </source>
</evidence>
<dbReference type="Pfam" id="PF17775">
    <property type="entry name" value="YchJ_M-like"/>
    <property type="match status" value="1"/>
</dbReference>
<dbReference type="InterPro" id="IPR004027">
    <property type="entry name" value="SEC_C_motif"/>
</dbReference>
<dbReference type="EMBL" id="JBEZVI010000030">
    <property type="protein sequence ID" value="MEU3713822.1"/>
    <property type="molecule type" value="Genomic_DNA"/>
</dbReference>
<dbReference type="RefSeq" id="WP_030288663.1">
    <property type="nucleotide sequence ID" value="NZ_JBEZVI010000030.1"/>
</dbReference>
<dbReference type="Proteomes" id="UP001550853">
    <property type="component" value="Unassembled WGS sequence"/>
</dbReference>
<feature type="region of interest" description="Disordered" evidence="3">
    <location>
        <begin position="1"/>
        <end position="22"/>
    </location>
</feature>
<accession>A0ABV2Z747</accession>
<dbReference type="InterPro" id="IPR032710">
    <property type="entry name" value="NTF2-like_dom_sf"/>
</dbReference>
<proteinExistence type="inferred from homology"/>
<evidence type="ECO:0000256" key="2">
    <source>
        <dbReference type="HAMAP-Rule" id="MF_00612"/>
    </source>
</evidence>
<dbReference type="SUPFAM" id="SSF54427">
    <property type="entry name" value="NTF2-like"/>
    <property type="match status" value="1"/>
</dbReference>
<comment type="similarity">
    <text evidence="1 2">Belongs to the UPF0225 family.</text>
</comment>
<feature type="compositionally biased region" description="Basic residues" evidence="3">
    <location>
        <begin position="1"/>
        <end position="16"/>
    </location>
</feature>
<name>A0ABV2Z747_9ACTN</name>
<evidence type="ECO:0000313" key="5">
    <source>
        <dbReference type="EMBL" id="MEU3713822.1"/>
    </source>
</evidence>
<evidence type="ECO:0000259" key="4">
    <source>
        <dbReference type="Pfam" id="PF17775"/>
    </source>
</evidence>
<dbReference type="InterPro" id="IPR023006">
    <property type="entry name" value="YchJ-like"/>
</dbReference>
<dbReference type="Pfam" id="PF02810">
    <property type="entry name" value="SEC-C"/>
    <property type="match status" value="1"/>
</dbReference>
<dbReference type="PANTHER" id="PTHR33747">
    <property type="entry name" value="UPF0225 PROTEIN SCO1677"/>
    <property type="match status" value="1"/>
</dbReference>
<evidence type="ECO:0000313" key="6">
    <source>
        <dbReference type="Proteomes" id="UP001550853"/>
    </source>
</evidence>
<organism evidence="5 6">
    <name type="scientific">Streptomyces catenulae</name>
    <dbReference type="NCBI Taxonomy" id="66875"/>
    <lineage>
        <taxon>Bacteria</taxon>
        <taxon>Bacillati</taxon>
        <taxon>Actinomycetota</taxon>
        <taxon>Actinomycetes</taxon>
        <taxon>Kitasatosporales</taxon>
        <taxon>Streptomycetaceae</taxon>
        <taxon>Streptomyces</taxon>
    </lineage>
</organism>